<dbReference type="AlphaFoldDB" id="A0A1H1CLA6"/>
<evidence type="ECO:0000313" key="1">
    <source>
        <dbReference type="EMBL" id="SDQ64416.1"/>
    </source>
</evidence>
<organism evidence="1 2">
    <name type="scientific">Paraburkholderia fungorum</name>
    <dbReference type="NCBI Taxonomy" id="134537"/>
    <lineage>
        <taxon>Bacteria</taxon>
        <taxon>Pseudomonadati</taxon>
        <taxon>Pseudomonadota</taxon>
        <taxon>Betaproteobacteria</taxon>
        <taxon>Burkholderiales</taxon>
        <taxon>Burkholderiaceae</taxon>
        <taxon>Paraburkholderia</taxon>
    </lineage>
</organism>
<protein>
    <submittedName>
        <fullName evidence="1">Uncharacterized protein</fullName>
    </submittedName>
</protein>
<evidence type="ECO:0000313" key="2">
    <source>
        <dbReference type="Proteomes" id="UP000183487"/>
    </source>
</evidence>
<keyword evidence="2" id="KW-1185">Reference proteome</keyword>
<sequence length="75" mass="8261">MPVILYGRLVYSYAVSGAFAKIGDQAFSYRGPVHPSEKPGAVAFTLQRVEGHLSITQQTEPPDRWLMIRVHGCSA</sequence>
<dbReference type="Proteomes" id="UP000183487">
    <property type="component" value="Unassembled WGS sequence"/>
</dbReference>
<proteinExistence type="predicted"/>
<dbReference type="EMBL" id="FNKP01000001">
    <property type="protein sequence ID" value="SDQ64416.1"/>
    <property type="molecule type" value="Genomic_DNA"/>
</dbReference>
<accession>A0A1H1CLA6</accession>
<reference evidence="2" key="1">
    <citation type="submission" date="2016-10" db="EMBL/GenBank/DDBJ databases">
        <authorList>
            <person name="Varghese N."/>
        </authorList>
    </citation>
    <scope>NUCLEOTIDE SEQUENCE [LARGE SCALE GENOMIC DNA]</scope>
    <source>
        <strain evidence="2">GAS106B</strain>
    </source>
</reference>
<name>A0A1H1CLA6_9BURK</name>
<gene>
    <name evidence="1" type="ORF">SAMN05443245_2187</name>
</gene>